<organism evidence="2 3">
    <name type="scientific">Aspergillus ellipticus CBS 707.79</name>
    <dbReference type="NCBI Taxonomy" id="1448320"/>
    <lineage>
        <taxon>Eukaryota</taxon>
        <taxon>Fungi</taxon>
        <taxon>Dikarya</taxon>
        <taxon>Ascomycota</taxon>
        <taxon>Pezizomycotina</taxon>
        <taxon>Eurotiomycetes</taxon>
        <taxon>Eurotiomycetidae</taxon>
        <taxon>Eurotiales</taxon>
        <taxon>Aspergillaceae</taxon>
        <taxon>Aspergillus</taxon>
        <taxon>Aspergillus subgen. Circumdati</taxon>
    </lineage>
</organism>
<proteinExistence type="predicted"/>
<feature type="chain" id="PRO_5016245032" description="Hydrophobin" evidence="1">
    <location>
        <begin position="18"/>
        <end position="123"/>
    </location>
</feature>
<dbReference type="VEuPathDB" id="FungiDB:BO71DRAFT_442191"/>
<dbReference type="AlphaFoldDB" id="A0A319DNI8"/>
<sequence length="123" mass="12833">MQFTIATIVGFAMFATAAPSVMGSGQQKLSFDQAKGQCSIGDIYCCNPSNKEETSGFLNNLLQNGLILKTAIDGSGSSCATTSLIKDLNLLDFAEQGDDDKDSFCKNVIACCPNGDCASIGKA</sequence>
<dbReference type="Proteomes" id="UP000247810">
    <property type="component" value="Unassembled WGS sequence"/>
</dbReference>
<evidence type="ECO:0008006" key="4">
    <source>
        <dbReference type="Google" id="ProtNLM"/>
    </source>
</evidence>
<evidence type="ECO:0000313" key="3">
    <source>
        <dbReference type="Proteomes" id="UP000247810"/>
    </source>
</evidence>
<gene>
    <name evidence="2" type="ORF">BO71DRAFT_442191</name>
</gene>
<reference evidence="2 3" key="1">
    <citation type="submission" date="2018-02" db="EMBL/GenBank/DDBJ databases">
        <title>The genomes of Aspergillus section Nigri reveals drivers in fungal speciation.</title>
        <authorList>
            <consortium name="DOE Joint Genome Institute"/>
            <person name="Vesth T.C."/>
            <person name="Nybo J."/>
            <person name="Theobald S."/>
            <person name="Brandl J."/>
            <person name="Frisvad J.C."/>
            <person name="Nielsen K.F."/>
            <person name="Lyhne E.K."/>
            <person name="Kogle M.E."/>
            <person name="Kuo A."/>
            <person name="Riley R."/>
            <person name="Clum A."/>
            <person name="Nolan M."/>
            <person name="Lipzen A."/>
            <person name="Salamov A."/>
            <person name="Henrissat B."/>
            <person name="Wiebenga A."/>
            <person name="De vries R.P."/>
            <person name="Grigoriev I.V."/>
            <person name="Mortensen U.H."/>
            <person name="Andersen M.R."/>
            <person name="Baker S.E."/>
        </authorList>
    </citation>
    <scope>NUCLEOTIDE SEQUENCE [LARGE SCALE GENOMIC DNA]</scope>
    <source>
        <strain evidence="2 3">CBS 707.79</strain>
    </source>
</reference>
<keyword evidence="1" id="KW-0732">Signal</keyword>
<dbReference type="OrthoDB" id="4468925at2759"/>
<name>A0A319DNI8_9EURO</name>
<evidence type="ECO:0000256" key="1">
    <source>
        <dbReference type="SAM" id="SignalP"/>
    </source>
</evidence>
<dbReference type="STRING" id="1448320.A0A319DNI8"/>
<evidence type="ECO:0000313" key="2">
    <source>
        <dbReference type="EMBL" id="PYH92823.1"/>
    </source>
</evidence>
<protein>
    <recommendedName>
        <fullName evidence="4">Hydrophobin</fullName>
    </recommendedName>
</protein>
<feature type="signal peptide" evidence="1">
    <location>
        <begin position="1"/>
        <end position="17"/>
    </location>
</feature>
<keyword evidence="3" id="KW-1185">Reference proteome</keyword>
<dbReference type="EMBL" id="KZ825906">
    <property type="protein sequence ID" value="PYH92823.1"/>
    <property type="molecule type" value="Genomic_DNA"/>
</dbReference>
<accession>A0A319DNI8</accession>